<gene>
    <name evidence="3" type="ORF">BSAL_74300</name>
</gene>
<feature type="chain" id="PRO_5006621671" evidence="2">
    <location>
        <begin position="24"/>
        <end position="671"/>
    </location>
</feature>
<keyword evidence="1" id="KW-0812">Transmembrane</keyword>
<evidence type="ECO:0000256" key="1">
    <source>
        <dbReference type="SAM" id="Phobius"/>
    </source>
</evidence>
<protein>
    <submittedName>
        <fullName evidence="3">Membrane-associated protein, putative</fullName>
    </submittedName>
</protein>
<dbReference type="AlphaFoldDB" id="A0A0S4IXP5"/>
<evidence type="ECO:0000256" key="2">
    <source>
        <dbReference type="SAM" id="SignalP"/>
    </source>
</evidence>
<reference evidence="4" key="1">
    <citation type="submission" date="2015-09" db="EMBL/GenBank/DDBJ databases">
        <authorList>
            <consortium name="Pathogen Informatics"/>
        </authorList>
    </citation>
    <scope>NUCLEOTIDE SEQUENCE [LARGE SCALE GENOMIC DNA]</scope>
    <source>
        <strain evidence="4">Lake Konstanz</strain>
    </source>
</reference>
<accession>A0A0S4IXP5</accession>
<dbReference type="VEuPathDB" id="TriTrypDB:BSAL_74300"/>
<evidence type="ECO:0000313" key="4">
    <source>
        <dbReference type="Proteomes" id="UP000051952"/>
    </source>
</evidence>
<keyword evidence="2" id="KW-0732">Signal</keyword>
<evidence type="ECO:0000313" key="3">
    <source>
        <dbReference type="EMBL" id="CUG09513.1"/>
    </source>
</evidence>
<sequence>MATALYILVYATAVLHWFALAVADRTTLSCTTDIANTVISIAGRVASSEWFLLVAGCASNGTNSNGVSIRLFNSPTQTIVTDNATLLPSNTTNTTLAGCSVDITFLPETVVPIASSNVTYPPVYVSSTSFMGNISVVLLATLYLERNFIFVTGNYSGGIESIALRCAQGSSIVCPNSTTCSPFQPTRLCMCPQRPSWATSVSSSSQHFTLRGTSSLTGNYSGGIESIALRCAQGSSIVCPNSTTCSPFQGTSLILLAPGCPQIGALSVLLDGTNVTGSMWLRTLSTSPSYFSFVLIDNFTFASVTPAPRASSIVMRDVQGMMVLSLVVCVRQQLVGVIPVIDWYDMGHLGSVSLENCRIATPDSPSNYPIFPCANPVAIRIVLINISCSGFFLSALSTATSDTSSDTSALWSVNIRIVNSSMRSTTRFLYFSVPNPFNGTVIRRNVLSMIADNSTFRFDGSGSEMLLVLLLSVISGAMSLMIATSILFSQCTINTTVNSIPLLYTLSPNQAQPLPILHNSSIVFEDSQVYQTWETYVNYFGTVFPPVPLIQADLNATSIVFARCNIFVQQVSSPTTPAVALLLSVTNVMTTSSLHFINSSITVAANITSPLRTFPISVNAMSSSNITLTNTTLTNIVALVQLLNTSSPLNSNAIVDVGCSNSWCAPVDNRP</sequence>
<name>A0A0S4IXP5_BODSA</name>
<dbReference type="Proteomes" id="UP000051952">
    <property type="component" value="Unassembled WGS sequence"/>
</dbReference>
<dbReference type="EMBL" id="CYKH01000647">
    <property type="protein sequence ID" value="CUG09513.1"/>
    <property type="molecule type" value="Genomic_DNA"/>
</dbReference>
<organism evidence="3 4">
    <name type="scientific">Bodo saltans</name>
    <name type="common">Flagellated protozoan</name>
    <dbReference type="NCBI Taxonomy" id="75058"/>
    <lineage>
        <taxon>Eukaryota</taxon>
        <taxon>Discoba</taxon>
        <taxon>Euglenozoa</taxon>
        <taxon>Kinetoplastea</taxon>
        <taxon>Metakinetoplastina</taxon>
        <taxon>Eubodonida</taxon>
        <taxon>Bodonidae</taxon>
        <taxon>Bodo</taxon>
    </lineage>
</organism>
<feature type="non-terminal residue" evidence="3">
    <location>
        <position position="671"/>
    </location>
</feature>
<keyword evidence="1" id="KW-1133">Transmembrane helix</keyword>
<feature type="transmembrane region" description="Helical" evidence="1">
    <location>
        <begin position="466"/>
        <end position="488"/>
    </location>
</feature>
<proteinExistence type="predicted"/>
<feature type="signal peptide" evidence="2">
    <location>
        <begin position="1"/>
        <end position="23"/>
    </location>
</feature>
<keyword evidence="4" id="KW-1185">Reference proteome</keyword>
<keyword evidence="1" id="KW-0472">Membrane</keyword>